<dbReference type="Pfam" id="PF18898">
    <property type="entry name" value="DUF5654"/>
    <property type="match status" value="1"/>
</dbReference>
<keyword evidence="1" id="KW-1133">Transmembrane helix</keyword>
<gene>
    <name evidence="2" type="ORF">CO018_01940</name>
</gene>
<dbReference type="Proteomes" id="UP000229739">
    <property type="component" value="Unassembled WGS sequence"/>
</dbReference>
<reference evidence="3" key="1">
    <citation type="submission" date="2017-09" db="EMBL/GenBank/DDBJ databases">
        <title>Depth-based differentiation of microbial function through sediment-hosted aquifers and enrichment of novel symbionts in the deep terrestrial subsurface.</title>
        <authorList>
            <person name="Probst A.J."/>
            <person name="Ladd B."/>
            <person name="Jarett J.K."/>
            <person name="Geller-Mcgrath D.E."/>
            <person name="Sieber C.M.K."/>
            <person name="Emerson J.B."/>
            <person name="Anantharaman K."/>
            <person name="Thomas B.C."/>
            <person name="Malmstrom R."/>
            <person name="Stieglmeier M."/>
            <person name="Klingl A."/>
            <person name="Woyke T."/>
            <person name="Ryan C.M."/>
            <person name="Banfield J.F."/>
        </authorList>
    </citation>
    <scope>NUCLEOTIDE SEQUENCE [LARGE SCALE GENOMIC DNA]</scope>
</reference>
<sequence>MSKKIHLEVIRKMTSLTTSALGLVAALAWNELIKNFIDTFIKPLVGTGSVLISQLIYAVIVTALAVFITLQLSRLEQKLK</sequence>
<keyword evidence="1" id="KW-0812">Transmembrane</keyword>
<organism evidence="2 3">
    <name type="scientific">Candidatus Beckwithbacteria bacterium CG_4_9_14_0_2_um_filter_47_11</name>
    <dbReference type="NCBI Taxonomy" id="1974494"/>
    <lineage>
        <taxon>Bacteria</taxon>
        <taxon>Candidatus Beckwithiibacteriota</taxon>
    </lineage>
</organism>
<evidence type="ECO:0000313" key="3">
    <source>
        <dbReference type="Proteomes" id="UP000229739"/>
    </source>
</evidence>
<dbReference type="AlphaFoldDB" id="A0A2M8G476"/>
<dbReference type="EMBL" id="PFQV01000032">
    <property type="protein sequence ID" value="PJC66434.1"/>
    <property type="molecule type" value="Genomic_DNA"/>
</dbReference>
<feature type="transmembrane region" description="Helical" evidence="1">
    <location>
        <begin position="44"/>
        <end position="70"/>
    </location>
</feature>
<evidence type="ECO:0000313" key="2">
    <source>
        <dbReference type="EMBL" id="PJC66434.1"/>
    </source>
</evidence>
<protein>
    <recommendedName>
        <fullName evidence="4">DUF2523 domain-containing protein</fullName>
    </recommendedName>
</protein>
<comment type="caution">
    <text evidence="2">The sequence shown here is derived from an EMBL/GenBank/DDBJ whole genome shotgun (WGS) entry which is preliminary data.</text>
</comment>
<evidence type="ECO:0008006" key="4">
    <source>
        <dbReference type="Google" id="ProtNLM"/>
    </source>
</evidence>
<dbReference type="InterPro" id="IPR043713">
    <property type="entry name" value="DUF5654"/>
</dbReference>
<accession>A0A2M8G476</accession>
<evidence type="ECO:0000256" key="1">
    <source>
        <dbReference type="SAM" id="Phobius"/>
    </source>
</evidence>
<keyword evidence="1" id="KW-0472">Membrane</keyword>
<name>A0A2M8G476_9BACT</name>
<proteinExistence type="predicted"/>